<dbReference type="InterPro" id="IPR020981">
    <property type="entry name" value="Csm1/Pcs1_C"/>
</dbReference>
<gene>
    <name evidence="4" type="ORF">NKR23_g2512</name>
</gene>
<evidence type="ECO:0000313" key="4">
    <source>
        <dbReference type="EMBL" id="KAJ9154865.1"/>
    </source>
</evidence>
<feature type="coiled-coil region" evidence="1">
    <location>
        <begin position="300"/>
        <end position="348"/>
    </location>
</feature>
<evidence type="ECO:0000313" key="5">
    <source>
        <dbReference type="Proteomes" id="UP001174694"/>
    </source>
</evidence>
<dbReference type="GO" id="GO:0034506">
    <property type="term" value="C:chromosome, centromeric core domain"/>
    <property type="evidence" value="ECO:0007669"/>
    <property type="project" value="TreeGrafter"/>
</dbReference>
<name>A0AA38S232_9PEZI</name>
<dbReference type="GO" id="GO:0045144">
    <property type="term" value="P:meiotic sister chromatid segregation"/>
    <property type="evidence" value="ECO:0007669"/>
    <property type="project" value="TreeGrafter"/>
</dbReference>
<evidence type="ECO:0000259" key="3">
    <source>
        <dbReference type="Pfam" id="PF12539"/>
    </source>
</evidence>
<dbReference type="GO" id="GO:0033551">
    <property type="term" value="C:monopolin complex"/>
    <property type="evidence" value="ECO:0007669"/>
    <property type="project" value="InterPro"/>
</dbReference>
<sequence length="493" mass="53949">MSKAKSQSNLLGLVEDSDDELETGLAAKKSLAKESTKMPAAKKPTAKGRAAANRVTKPAQSSSSGRRASGRIAAAVQTAAERNALAEKSSNERVAPTGRGRKAAAKNASADEVGGLATPPNDETTKPRPRGRPKTTKPAEADAMKEVPDSVSKPAAVPVAKRGRKPAKKIEEEPEEVEIPETQQPDVMDLDVEEASEVEELPTYQKRAPASVQRALYQVPFSASRRPPIAPDIESDVSLRRRLGEMSKKYDSLELKYRDLREIAVKEAEMNFDRLKKQGEEKTKVSNQLIASLKSEVASQKELAKEGQRFKKQLEASEAKVDNLQANITELTKALSEAKAETKSLATKLAAVRTGDPKMPSSAMKNSNMGPRGNNDSFPASQTAQMKENLYGDLTGLIIRGVRREGGEGGDDVFDCIQTGRNGALHFKLAVADESSENYDEAEFMYMPQMDPSRDKALMDMLPDFLIEEITFPRLHAAKFYSRLMKSLTERQE</sequence>
<reference evidence="4" key="1">
    <citation type="submission" date="2022-07" db="EMBL/GenBank/DDBJ databases">
        <title>Fungi with potential for degradation of polypropylene.</title>
        <authorList>
            <person name="Gostincar C."/>
        </authorList>
    </citation>
    <scope>NUCLEOTIDE SEQUENCE</scope>
    <source>
        <strain evidence="4">EXF-13308</strain>
    </source>
</reference>
<comment type="caution">
    <text evidence="4">The sequence shown here is derived from an EMBL/GenBank/DDBJ whole genome shotgun (WGS) entry which is preliminary data.</text>
</comment>
<evidence type="ECO:0000256" key="1">
    <source>
        <dbReference type="SAM" id="Coils"/>
    </source>
</evidence>
<feature type="compositionally biased region" description="Basic and acidic residues" evidence="2">
    <location>
        <begin position="137"/>
        <end position="148"/>
    </location>
</feature>
<dbReference type="PANTHER" id="PTHR28006">
    <property type="entry name" value="MONOPOLIN COMPLEX SUBUNIT CSM1"/>
    <property type="match status" value="1"/>
</dbReference>
<dbReference type="PANTHER" id="PTHR28006:SF1">
    <property type="entry name" value="MONOPOLIN COMPLEX SUBUNIT CSM1"/>
    <property type="match status" value="1"/>
</dbReference>
<protein>
    <submittedName>
        <fullName evidence="4">Monopolin complex subunit pcs1</fullName>
    </submittedName>
</protein>
<dbReference type="CDD" id="cd23787">
    <property type="entry name" value="RWD_CSM1"/>
    <property type="match status" value="1"/>
</dbReference>
<dbReference type="GO" id="GO:0072686">
    <property type="term" value="C:mitotic spindle"/>
    <property type="evidence" value="ECO:0007669"/>
    <property type="project" value="TreeGrafter"/>
</dbReference>
<dbReference type="FunFam" id="3.90.1150.80:FF:000001">
    <property type="entry name" value="Chromosome segregation protein (Pcs1)"/>
    <property type="match status" value="1"/>
</dbReference>
<proteinExistence type="predicted"/>
<dbReference type="GO" id="GO:0005730">
    <property type="term" value="C:nucleolus"/>
    <property type="evidence" value="ECO:0007669"/>
    <property type="project" value="TreeGrafter"/>
</dbReference>
<dbReference type="GO" id="GO:1990644">
    <property type="term" value="F:microtubule site clamp"/>
    <property type="evidence" value="ECO:0007669"/>
    <property type="project" value="TreeGrafter"/>
</dbReference>
<dbReference type="Proteomes" id="UP001174694">
    <property type="component" value="Unassembled WGS sequence"/>
</dbReference>
<keyword evidence="5" id="KW-1185">Reference proteome</keyword>
<feature type="compositionally biased region" description="Low complexity" evidence="2">
    <location>
        <begin position="59"/>
        <end position="75"/>
    </location>
</feature>
<evidence type="ECO:0000256" key="2">
    <source>
        <dbReference type="SAM" id="MobiDB-lite"/>
    </source>
</evidence>
<accession>A0AA38S232</accession>
<organism evidence="4 5">
    <name type="scientific">Pleurostoma richardsiae</name>
    <dbReference type="NCBI Taxonomy" id="41990"/>
    <lineage>
        <taxon>Eukaryota</taxon>
        <taxon>Fungi</taxon>
        <taxon>Dikarya</taxon>
        <taxon>Ascomycota</taxon>
        <taxon>Pezizomycotina</taxon>
        <taxon>Sordariomycetes</taxon>
        <taxon>Sordariomycetidae</taxon>
        <taxon>Calosphaeriales</taxon>
        <taxon>Pleurostomataceae</taxon>
        <taxon>Pleurostoma</taxon>
    </lineage>
</organism>
<keyword evidence="1" id="KW-0175">Coiled coil</keyword>
<feature type="region of interest" description="Disordered" evidence="2">
    <location>
        <begin position="1"/>
        <end position="188"/>
    </location>
</feature>
<dbReference type="InterPro" id="IPR038608">
    <property type="entry name" value="Csm1/Pcs1_C_sf"/>
</dbReference>
<dbReference type="InterPro" id="IPR040349">
    <property type="entry name" value="Csm1/Pcs1"/>
</dbReference>
<dbReference type="EMBL" id="JANBVO010000004">
    <property type="protein sequence ID" value="KAJ9154865.1"/>
    <property type="molecule type" value="Genomic_DNA"/>
</dbReference>
<feature type="compositionally biased region" description="Polar residues" evidence="2">
    <location>
        <begin position="1"/>
        <end position="10"/>
    </location>
</feature>
<dbReference type="Pfam" id="PF12539">
    <property type="entry name" value="Csm1"/>
    <property type="match status" value="1"/>
</dbReference>
<dbReference type="Gene3D" id="3.90.1150.80">
    <property type="match status" value="1"/>
</dbReference>
<dbReference type="GO" id="GO:0051315">
    <property type="term" value="P:attachment of mitotic spindle microtubules to kinetochore"/>
    <property type="evidence" value="ECO:0007669"/>
    <property type="project" value="TreeGrafter"/>
</dbReference>
<dbReference type="AlphaFoldDB" id="A0AA38S232"/>
<feature type="domain" description="Monopolin complex subunit Csm1/Pcs1 C-terminal" evidence="3">
    <location>
        <begin position="385"/>
        <end position="474"/>
    </location>
</feature>